<name>A0A915KAH8_ROMCU</name>
<keyword evidence="1" id="KW-1185">Reference proteome</keyword>
<reference evidence="2" key="1">
    <citation type="submission" date="2022-11" db="UniProtKB">
        <authorList>
            <consortium name="WormBaseParasite"/>
        </authorList>
    </citation>
    <scope>IDENTIFICATION</scope>
</reference>
<dbReference type="Proteomes" id="UP000887565">
    <property type="component" value="Unplaced"/>
</dbReference>
<organism evidence="1 2">
    <name type="scientific">Romanomermis culicivorax</name>
    <name type="common">Nematode worm</name>
    <dbReference type="NCBI Taxonomy" id="13658"/>
    <lineage>
        <taxon>Eukaryota</taxon>
        <taxon>Metazoa</taxon>
        <taxon>Ecdysozoa</taxon>
        <taxon>Nematoda</taxon>
        <taxon>Enoplea</taxon>
        <taxon>Dorylaimia</taxon>
        <taxon>Mermithida</taxon>
        <taxon>Mermithoidea</taxon>
        <taxon>Mermithidae</taxon>
        <taxon>Romanomermis</taxon>
    </lineage>
</organism>
<sequence>MGKNNNEPIGIFIIINARSINFGPGNKDKQRILTQQSHYKSFIRSKVMKKYRKLIFSANLKQDQLLGGQKSFERKTFNRLAPQSLKQHLKKCSQK</sequence>
<proteinExistence type="predicted"/>
<evidence type="ECO:0000313" key="1">
    <source>
        <dbReference type="Proteomes" id="UP000887565"/>
    </source>
</evidence>
<protein>
    <submittedName>
        <fullName evidence="2">Uncharacterized protein</fullName>
    </submittedName>
</protein>
<dbReference type="WBParaSite" id="nRc.2.0.1.t35365-RA">
    <property type="protein sequence ID" value="nRc.2.0.1.t35365-RA"/>
    <property type="gene ID" value="nRc.2.0.1.g35365"/>
</dbReference>
<dbReference type="AlphaFoldDB" id="A0A915KAH8"/>
<accession>A0A915KAH8</accession>
<evidence type="ECO:0000313" key="2">
    <source>
        <dbReference type="WBParaSite" id="nRc.2.0.1.t35365-RA"/>
    </source>
</evidence>